<accession>A0A074LKN4</accession>
<feature type="domain" description="HTH arsR-type" evidence="4">
    <location>
        <begin position="259"/>
        <end position="351"/>
    </location>
</feature>
<evidence type="ECO:0000256" key="2">
    <source>
        <dbReference type="ARBA" id="ARBA00023125"/>
    </source>
</evidence>
<name>A0A074LKN4_9BACL</name>
<dbReference type="InterPro" id="IPR051081">
    <property type="entry name" value="HTH_MetalResp_TranReg"/>
</dbReference>
<dbReference type="GO" id="GO:0003677">
    <property type="term" value="F:DNA binding"/>
    <property type="evidence" value="ECO:0007669"/>
    <property type="project" value="UniProtKB-KW"/>
</dbReference>
<dbReference type="EMBL" id="JMIR01000047">
    <property type="protein sequence ID" value="KEO81100.1"/>
    <property type="molecule type" value="Genomic_DNA"/>
</dbReference>
<dbReference type="PRINTS" id="PR00778">
    <property type="entry name" value="HTHARSR"/>
</dbReference>
<dbReference type="SUPFAM" id="SSF46785">
    <property type="entry name" value="Winged helix' DNA-binding domain"/>
    <property type="match status" value="1"/>
</dbReference>
<keyword evidence="2" id="KW-0238">DNA-binding</keyword>
<dbReference type="InterPro" id="IPR036390">
    <property type="entry name" value="WH_DNA-bd_sf"/>
</dbReference>
<dbReference type="InterPro" id="IPR036388">
    <property type="entry name" value="WH-like_DNA-bd_sf"/>
</dbReference>
<keyword evidence="3" id="KW-0804">Transcription</keyword>
<dbReference type="PROSITE" id="PS50987">
    <property type="entry name" value="HTH_ARSR_2"/>
    <property type="match status" value="1"/>
</dbReference>
<dbReference type="InterPro" id="IPR011991">
    <property type="entry name" value="ArsR-like_HTH"/>
</dbReference>
<dbReference type="Proteomes" id="UP000027931">
    <property type="component" value="Unassembled WGS sequence"/>
</dbReference>
<evidence type="ECO:0000313" key="5">
    <source>
        <dbReference type="EMBL" id="KEO81100.1"/>
    </source>
</evidence>
<evidence type="ECO:0000259" key="4">
    <source>
        <dbReference type="PROSITE" id="PS50987"/>
    </source>
</evidence>
<dbReference type="SMART" id="SM00418">
    <property type="entry name" value="HTH_ARSR"/>
    <property type="match status" value="1"/>
</dbReference>
<dbReference type="Gene3D" id="1.10.10.10">
    <property type="entry name" value="Winged helix-like DNA-binding domain superfamily/Winged helix DNA-binding domain"/>
    <property type="match status" value="1"/>
</dbReference>
<protein>
    <recommendedName>
        <fullName evidence="4">HTH arsR-type domain-containing protein</fullName>
    </recommendedName>
</protein>
<evidence type="ECO:0000256" key="3">
    <source>
        <dbReference type="ARBA" id="ARBA00023163"/>
    </source>
</evidence>
<keyword evidence="1" id="KW-0805">Transcription regulation</keyword>
<dbReference type="PANTHER" id="PTHR33154">
    <property type="entry name" value="TRANSCRIPTIONAL REGULATOR, ARSR FAMILY"/>
    <property type="match status" value="1"/>
</dbReference>
<dbReference type="InterPro" id="IPR001845">
    <property type="entry name" value="HTH_ArsR_DNA-bd_dom"/>
</dbReference>
<comment type="caution">
    <text evidence="5">The sequence shown here is derived from an EMBL/GenBank/DDBJ whole genome shotgun (WGS) entry which is preliminary data.</text>
</comment>
<dbReference type="STRING" id="1157490.EL26_22655"/>
<dbReference type="GO" id="GO:0003700">
    <property type="term" value="F:DNA-binding transcription factor activity"/>
    <property type="evidence" value="ECO:0007669"/>
    <property type="project" value="InterPro"/>
</dbReference>
<organism evidence="5 6">
    <name type="scientific">Tumebacillus flagellatus</name>
    <dbReference type="NCBI Taxonomy" id="1157490"/>
    <lineage>
        <taxon>Bacteria</taxon>
        <taxon>Bacillati</taxon>
        <taxon>Bacillota</taxon>
        <taxon>Bacilli</taxon>
        <taxon>Bacillales</taxon>
        <taxon>Alicyclobacillaceae</taxon>
        <taxon>Tumebacillus</taxon>
    </lineage>
</organism>
<proteinExistence type="predicted"/>
<gene>
    <name evidence="5" type="ORF">EL26_22655</name>
</gene>
<dbReference type="OrthoDB" id="2646147at2"/>
<dbReference type="CDD" id="cd00090">
    <property type="entry name" value="HTH_ARSR"/>
    <property type="match status" value="1"/>
</dbReference>
<dbReference type="RefSeq" id="WP_038094191.1">
    <property type="nucleotide sequence ID" value="NZ_JMIR01000047.1"/>
</dbReference>
<sequence length="351" mass="40082">MRTLDLSTRKPTYTVDVRASLLFECVLGLAAVTYAEIRDSLERKTPEWEDMMSRMGTENREELEYCAKQNTWQALLRLLHGYGGADLAEFLRYVQGLSEEEFRYQVLPPLGGFREEELRRLAARGDAEAARELTAAAAGRGFLVSYIPFFLKEDADRLKTHLVRLMHSWYQAAIAPREEEWASILQRETDAKRAMQKRMSPEAFVEWATGSAYLPETGVQQVLLVPQIAYRPWKIQADLSGTKVFYYPVSDESLYGDDDPYRPSAELVLLCKALGDENRLRILKLLHERERTLQELTETLDLAKSTIHHHLVLLRSAGLVISNGTVYVLKPSRLRQVESSLEAYIGLTHEG</sequence>
<dbReference type="Pfam" id="PF01022">
    <property type="entry name" value="HTH_5"/>
    <property type="match status" value="1"/>
</dbReference>
<evidence type="ECO:0000256" key="1">
    <source>
        <dbReference type="ARBA" id="ARBA00023015"/>
    </source>
</evidence>
<evidence type="ECO:0000313" key="6">
    <source>
        <dbReference type="Proteomes" id="UP000027931"/>
    </source>
</evidence>
<reference evidence="5 6" key="1">
    <citation type="journal article" date="2013" name="Int. J. Syst. Evol. Microbiol.">
        <title>Tumebacillus flagellatus sp. nov., an alpha-amylase/pullulanase-producing bacterium isolated from cassava wastewater.</title>
        <authorList>
            <person name="Wang Q."/>
            <person name="Xie N."/>
            <person name="Qin Y."/>
            <person name="Shen N."/>
            <person name="Zhu J."/>
            <person name="Mi H."/>
            <person name="Huang R."/>
        </authorList>
    </citation>
    <scope>NUCLEOTIDE SEQUENCE [LARGE SCALE GENOMIC DNA]</scope>
    <source>
        <strain evidence="5 6">GST4</strain>
    </source>
</reference>
<dbReference type="PANTHER" id="PTHR33154:SF18">
    <property type="entry name" value="ARSENICAL RESISTANCE OPERON REPRESSOR"/>
    <property type="match status" value="1"/>
</dbReference>
<keyword evidence="6" id="KW-1185">Reference proteome</keyword>
<dbReference type="eggNOG" id="COG0640">
    <property type="taxonomic scope" value="Bacteria"/>
</dbReference>
<dbReference type="AlphaFoldDB" id="A0A074LKN4"/>